<reference evidence="1" key="1">
    <citation type="submission" date="2019-12" db="EMBL/GenBank/DDBJ databases">
        <title>Genome sequencing and annotation of Brassica cretica.</title>
        <authorList>
            <person name="Studholme D.J."/>
            <person name="Sarris P.F."/>
        </authorList>
    </citation>
    <scope>NUCLEOTIDE SEQUENCE</scope>
    <source>
        <strain evidence="1">PFS-102/07</strain>
        <tissue evidence="1">Leaf</tissue>
    </source>
</reference>
<gene>
    <name evidence="1" type="ORF">F2Q70_00033844</name>
</gene>
<protein>
    <submittedName>
        <fullName evidence="1">Uncharacterized protein</fullName>
    </submittedName>
</protein>
<proteinExistence type="predicted"/>
<comment type="caution">
    <text evidence="1">The sequence shown here is derived from an EMBL/GenBank/DDBJ whole genome shotgun (WGS) entry which is preliminary data.</text>
</comment>
<name>A0A8S9JZK4_BRACR</name>
<dbReference type="EMBL" id="QGKY02000246">
    <property type="protein sequence ID" value="KAF2586803.1"/>
    <property type="molecule type" value="Genomic_DNA"/>
</dbReference>
<accession>A0A8S9JZK4</accession>
<evidence type="ECO:0000313" key="1">
    <source>
        <dbReference type="EMBL" id="KAF2586803.1"/>
    </source>
</evidence>
<sequence length="60" mass="6397">MFHLQTRQGILSQSISEDIPLTSCAESDSKDTASMALRLQVRTASRSAKASAIKGEATNS</sequence>
<dbReference type="AlphaFoldDB" id="A0A8S9JZK4"/>
<organism evidence="1">
    <name type="scientific">Brassica cretica</name>
    <name type="common">Mustard</name>
    <dbReference type="NCBI Taxonomy" id="69181"/>
    <lineage>
        <taxon>Eukaryota</taxon>
        <taxon>Viridiplantae</taxon>
        <taxon>Streptophyta</taxon>
        <taxon>Embryophyta</taxon>
        <taxon>Tracheophyta</taxon>
        <taxon>Spermatophyta</taxon>
        <taxon>Magnoliopsida</taxon>
        <taxon>eudicotyledons</taxon>
        <taxon>Gunneridae</taxon>
        <taxon>Pentapetalae</taxon>
        <taxon>rosids</taxon>
        <taxon>malvids</taxon>
        <taxon>Brassicales</taxon>
        <taxon>Brassicaceae</taxon>
        <taxon>Brassiceae</taxon>
        <taxon>Brassica</taxon>
    </lineage>
</organism>